<dbReference type="GO" id="GO:0005634">
    <property type="term" value="C:nucleus"/>
    <property type="evidence" value="ECO:0007669"/>
    <property type="project" value="UniProtKB-SubCell"/>
</dbReference>
<dbReference type="InterPro" id="IPR011856">
    <property type="entry name" value="tRNA_endonuc-like_dom_sf"/>
</dbReference>
<keyword evidence="4 8" id="KW-0479">Metal-binding</keyword>
<gene>
    <name evidence="11" type="ORF">MNOR_LOCUS28112</name>
</gene>
<dbReference type="GO" id="GO:0008409">
    <property type="term" value="F:5'-3' exonuclease activity"/>
    <property type="evidence" value="ECO:0007669"/>
    <property type="project" value="TreeGrafter"/>
</dbReference>
<keyword evidence="12" id="KW-1185">Reference proteome</keyword>
<dbReference type="InterPro" id="IPR033315">
    <property type="entry name" value="Fan1-like"/>
</dbReference>
<dbReference type="Gene3D" id="3.40.1350.10">
    <property type="match status" value="1"/>
</dbReference>
<comment type="caution">
    <text evidence="11">The sequence shown here is derived from an EMBL/GenBank/DDBJ whole genome shotgun (WGS) entry which is preliminary data.</text>
</comment>
<sequence length="1013" mass="116643">MEYRITYEEMDLAKFMTSDSCSMGEDFSQKKKEMCQQISIPKCKSPSENLHKQKKIQNNIDEISDIEIIFENVVAQPPKMENINTERTPSPLPIKNIFDTCNNNPLKAVRRLKFDSNDGETSQMDNNSLNVNVQKLKRKCKENFTAFKKIQILSSGLDENVATHSEEKLLEESSKCDEAEKDYIIYSVGNSFNEKSQFSNLSQITGANCDVLKYGTKEKDSHSPIKRLKSNFAPRKNVQTLKRTGVYQNLSQISSDMLNVNKSFRGSKSVNVQYSQTNVSGSQSCNFSQNSFSNQAFMETDNISSSVSLSQKSETLSDSSDKQCSQNLLQATVNPHPGEKQSFSNKNNNNVNNNNNTLWKSKYRNEQGIYLENLLRIIKAITLSSKDWELFNNHEQQLILNFTELSLANQKLYLRLLLRKIGWIRKAKLDYPEICNINDVDAIIDELSSNNFILKETHMELSEILAVLTLPEIKQLSRDVEVKRSGNKNDIMKRLINHSTTSVDNSDIHERALVILGSCCKLNVGVYKLFMRILILYYLPRFQCDDEGGPQADLPTLLTLNMKNMKFPNYQLIRDQDIFRSRNDLIRLEKVKELDSNIRESMENKEWKKAFDYCKEAEDLYKKSVEDEELSNYERSLPSYLRVFTATSALVFILNLRVDILQALRKYQAAMNQLHELLTQTSHLQDFRGHWYNRLALNLHHHLNKPDQALLIIHVALYEQEVSSAHKLSLSQRALRIGQQNLHFKPELNEMPLQHLWVIPSNTIKGKSLERTKIGHKRKFLSTDANQKECFVEQYAKENYRKKGYPEGLHGESIIANSLFGLLFWDIIYASVPDAFRSKDQVAPLDLDTPYFYASRKALIESRLSSMYTWDEGMIRKELETVWEEHVGQHSLVAWGLLRNLHYLKGLVLSLGISVVAAICERLAKDHRFSKTGFPDLIVWNPHKKIHRIVEVKGPGDVLSSNQSIWMDYLIDSNAAVEVCHVIDSSQKLAKGKKKPVSIKQKDEKTFHRRNKD</sequence>
<evidence type="ECO:0000313" key="11">
    <source>
        <dbReference type="EMBL" id="CAL4137604.1"/>
    </source>
</evidence>
<feature type="region of interest" description="Disordered" evidence="9">
    <location>
        <begin position="993"/>
        <end position="1013"/>
    </location>
</feature>
<feature type="compositionally biased region" description="Low complexity" evidence="9">
    <location>
        <begin position="345"/>
        <end position="356"/>
    </location>
</feature>
<evidence type="ECO:0000256" key="8">
    <source>
        <dbReference type="RuleBase" id="RU365033"/>
    </source>
</evidence>
<comment type="cofactor">
    <cofactor evidence="8">
        <name>Mg(2+)</name>
        <dbReference type="ChEBI" id="CHEBI:18420"/>
    </cofactor>
    <cofactor evidence="8">
        <name>Mn(2+)</name>
        <dbReference type="ChEBI" id="CHEBI:29035"/>
    </cofactor>
</comment>
<dbReference type="InterPro" id="IPR011990">
    <property type="entry name" value="TPR-like_helical_dom_sf"/>
</dbReference>
<keyword evidence="7 8" id="KW-0464">Manganese</keyword>
<comment type="subcellular location">
    <subcellularLocation>
        <location evidence="8">Nucleus</location>
    </subcellularLocation>
</comment>
<dbReference type="InterPro" id="IPR014883">
    <property type="entry name" value="VRR_NUC"/>
</dbReference>
<feature type="region of interest" description="Disordered" evidence="9">
    <location>
        <begin position="335"/>
        <end position="356"/>
    </location>
</feature>
<organism evidence="11 12">
    <name type="scientific">Meganyctiphanes norvegica</name>
    <name type="common">Northern krill</name>
    <name type="synonym">Thysanopoda norvegica</name>
    <dbReference type="NCBI Taxonomy" id="48144"/>
    <lineage>
        <taxon>Eukaryota</taxon>
        <taxon>Metazoa</taxon>
        <taxon>Ecdysozoa</taxon>
        <taxon>Arthropoda</taxon>
        <taxon>Crustacea</taxon>
        <taxon>Multicrustacea</taxon>
        <taxon>Malacostraca</taxon>
        <taxon>Eumalacostraca</taxon>
        <taxon>Eucarida</taxon>
        <taxon>Euphausiacea</taxon>
        <taxon>Euphausiidae</taxon>
        <taxon>Meganyctiphanes</taxon>
    </lineage>
</organism>
<evidence type="ECO:0000256" key="5">
    <source>
        <dbReference type="ARBA" id="ARBA00022801"/>
    </source>
</evidence>
<dbReference type="CDD" id="cd22326">
    <property type="entry name" value="FAN1-like"/>
    <property type="match status" value="1"/>
</dbReference>
<evidence type="ECO:0000256" key="9">
    <source>
        <dbReference type="SAM" id="MobiDB-lite"/>
    </source>
</evidence>
<dbReference type="InterPro" id="IPR049132">
    <property type="entry name" value="FAN1-like_euk"/>
</dbReference>
<comment type="function">
    <text evidence="8">Nuclease required for the repair of DNA interstrand cross-links (ICL). Acts as a 5'-3' exonuclease that anchors at a cut end of DNA and cleaves DNA successively at every third nucleotide, allowing to excise an ICL from one strand through flanking incisions.</text>
</comment>
<dbReference type="Pfam" id="PF21315">
    <property type="entry name" value="FAN1_HTH"/>
    <property type="match status" value="1"/>
</dbReference>
<evidence type="ECO:0000256" key="7">
    <source>
        <dbReference type="ARBA" id="ARBA00023211"/>
    </source>
</evidence>
<comment type="catalytic activity">
    <reaction evidence="1 8">
        <text>Hydrolytically removes 5'-nucleotides successively from the 3'-hydroxy termini of 3'-hydroxy-terminated oligonucleotides.</text>
        <dbReference type="EC" id="3.1.4.1"/>
    </reaction>
</comment>
<evidence type="ECO:0000256" key="4">
    <source>
        <dbReference type="ARBA" id="ARBA00022723"/>
    </source>
</evidence>
<dbReference type="SMART" id="SM00990">
    <property type="entry name" value="VRR_NUC"/>
    <property type="match status" value="1"/>
</dbReference>
<evidence type="ECO:0000256" key="2">
    <source>
        <dbReference type="ARBA" id="ARBA00005533"/>
    </source>
</evidence>
<accession>A0AAV2RQT8</accession>
<dbReference type="PANTHER" id="PTHR15749:SF4">
    <property type="entry name" value="FANCONI-ASSOCIATED NUCLEASE 1"/>
    <property type="match status" value="1"/>
</dbReference>
<dbReference type="InterPro" id="IPR049126">
    <property type="entry name" value="FAN1-like_TPR"/>
</dbReference>
<evidence type="ECO:0000256" key="1">
    <source>
        <dbReference type="ARBA" id="ARBA00000983"/>
    </source>
</evidence>
<evidence type="ECO:0000256" key="6">
    <source>
        <dbReference type="ARBA" id="ARBA00022842"/>
    </source>
</evidence>
<protein>
    <recommendedName>
        <fullName evidence="8">Fanconi-associated nuclease</fullName>
        <ecNumber evidence="8">3.1.4.1</ecNumber>
    </recommendedName>
</protein>
<dbReference type="GO" id="GO:0046872">
    <property type="term" value="F:metal ion binding"/>
    <property type="evidence" value="ECO:0007669"/>
    <property type="project" value="UniProtKB-KW"/>
</dbReference>
<keyword evidence="6 8" id="KW-0460">Magnesium</keyword>
<evidence type="ECO:0000256" key="3">
    <source>
        <dbReference type="ARBA" id="ARBA00022722"/>
    </source>
</evidence>
<evidence type="ECO:0000313" key="12">
    <source>
        <dbReference type="Proteomes" id="UP001497623"/>
    </source>
</evidence>
<keyword evidence="8" id="KW-0234">DNA repair</keyword>
<dbReference type="GO" id="GO:0070336">
    <property type="term" value="F:flap-structured DNA binding"/>
    <property type="evidence" value="ECO:0007669"/>
    <property type="project" value="TreeGrafter"/>
</dbReference>
<dbReference type="SUPFAM" id="SSF48452">
    <property type="entry name" value="TPR-like"/>
    <property type="match status" value="1"/>
</dbReference>
<dbReference type="GO" id="GO:0004528">
    <property type="term" value="F:phosphodiesterase I activity"/>
    <property type="evidence" value="ECO:0007669"/>
    <property type="project" value="UniProtKB-EC"/>
</dbReference>
<keyword evidence="8" id="KW-0539">Nucleus</keyword>
<dbReference type="GO" id="GO:0036297">
    <property type="term" value="P:interstrand cross-link repair"/>
    <property type="evidence" value="ECO:0007669"/>
    <property type="project" value="InterPro"/>
</dbReference>
<evidence type="ECO:0000259" key="10">
    <source>
        <dbReference type="SMART" id="SM00990"/>
    </source>
</evidence>
<keyword evidence="8" id="KW-0227">DNA damage</keyword>
<dbReference type="InterPro" id="IPR049125">
    <property type="entry name" value="FAN1-like_WH"/>
</dbReference>
<name>A0AAV2RQT8_MEGNR</name>
<dbReference type="EC" id="3.1.4.1" evidence="8"/>
<dbReference type="Proteomes" id="UP001497623">
    <property type="component" value="Unassembled WGS sequence"/>
</dbReference>
<dbReference type="Pfam" id="PF21170">
    <property type="entry name" value="FAN1_TPR"/>
    <property type="match status" value="1"/>
</dbReference>
<dbReference type="Pfam" id="PF08774">
    <property type="entry name" value="VRR_NUC"/>
    <property type="match status" value="1"/>
</dbReference>
<dbReference type="PANTHER" id="PTHR15749">
    <property type="entry name" value="FANCONI-ASSOCIATED NUCLEASE 1"/>
    <property type="match status" value="1"/>
</dbReference>
<proteinExistence type="inferred from homology"/>
<dbReference type="EMBL" id="CAXKWB010030459">
    <property type="protein sequence ID" value="CAL4137604.1"/>
    <property type="molecule type" value="Genomic_DNA"/>
</dbReference>
<dbReference type="GO" id="GO:0017108">
    <property type="term" value="F:5'-flap endonuclease activity"/>
    <property type="evidence" value="ECO:0007669"/>
    <property type="project" value="TreeGrafter"/>
</dbReference>
<keyword evidence="5 8" id="KW-0378">Hydrolase</keyword>
<comment type="similarity">
    <text evidence="2 8">Belongs to the FAN1 family.</text>
</comment>
<feature type="domain" description="VRR-NUC" evidence="10">
    <location>
        <begin position="870"/>
        <end position="984"/>
    </location>
</feature>
<keyword evidence="3 8" id="KW-0540">Nuclease</keyword>
<dbReference type="AlphaFoldDB" id="A0AAV2RQT8"/>
<reference evidence="11 12" key="1">
    <citation type="submission" date="2024-05" db="EMBL/GenBank/DDBJ databases">
        <authorList>
            <person name="Wallberg A."/>
        </authorList>
    </citation>
    <scope>NUCLEOTIDE SEQUENCE [LARGE SCALE GENOMIC DNA]</scope>
</reference>